<dbReference type="SUPFAM" id="SSF49452">
    <property type="entry name" value="Starch-binding domain-like"/>
    <property type="match status" value="1"/>
</dbReference>
<gene>
    <name evidence="3" type="ORF">JCM15548_9</name>
</gene>
<dbReference type="Proteomes" id="UP000032900">
    <property type="component" value="Unassembled WGS sequence"/>
</dbReference>
<evidence type="ECO:0000259" key="2">
    <source>
        <dbReference type="Pfam" id="PF13205"/>
    </source>
</evidence>
<evidence type="ECO:0000313" key="3">
    <source>
        <dbReference type="EMBL" id="GAO27961.1"/>
    </source>
</evidence>
<evidence type="ECO:0000256" key="1">
    <source>
        <dbReference type="ARBA" id="ARBA00022729"/>
    </source>
</evidence>
<comment type="caution">
    <text evidence="3">The sequence shown here is derived from an EMBL/GenBank/DDBJ whole genome shotgun (WGS) entry which is preliminary data.</text>
</comment>
<dbReference type="InterPro" id="IPR032812">
    <property type="entry name" value="SbsA_Ig"/>
</dbReference>
<organism evidence="3 4">
    <name type="scientific">Geofilum rubicundum JCM 15548</name>
    <dbReference type="NCBI Taxonomy" id="1236989"/>
    <lineage>
        <taxon>Bacteria</taxon>
        <taxon>Pseudomonadati</taxon>
        <taxon>Bacteroidota</taxon>
        <taxon>Bacteroidia</taxon>
        <taxon>Marinilabiliales</taxon>
        <taxon>Marinilabiliaceae</taxon>
        <taxon>Geofilum</taxon>
    </lineage>
</organism>
<protein>
    <recommendedName>
        <fullName evidence="2">SbsA Ig-like domain-containing protein</fullName>
    </recommendedName>
</protein>
<dbReference type="AlphaFoldDB" id="A0A0E9LS44"/>
<sequence length="618" mass="70441">MKYKMKFFSMAVSPKMLSFLGALFLLGILSGVFGGCASTGYPTGGPRDETPPEMVSSTPNQGALSFLGEEIRIEFDEIIQLTDIFQKLMVSPPVNEAPVVTARGKTLLVRFQEDLQANATYTLDFADAIRDNNEGNILENFTFSFSTGEYIDSLAISGHLFNASDLAPVADALVMVHTNLADSAFRKQVPIRVTRTNTNGRFSIQNLAPGEYRLFALEDANRDFKYDQPGERIAWRTELVSPYVGFHERVDSVSADSAVVVKEQAFLPDSLQLFMFKEDNVEQYLVDNQRPSRNRVDFSFSRPLLQAMEVRLVDQAVDNWLVYEQSMQHDSVTLWLTDSAVIKSDSLLMQIRYPVLDSLKEMGWETDTLNAYFFDTHEVESRGRRRGEEEVVAVLPSLQIEGLKGSLEILEELSLTFPTPISAYNREAIRLFQMVDTIPESIEFDLVQDSVRIRRYVFDFDRAPNETYVVEIDSAAFTDVYGWVNRPLKQTVDVKPEDSYGIFYLNIHEPKDNWLVQVLDGQERIVRSASVPGNGKIGFRYLKPGKYYVRIVEDKNSNGQWDTGNLEKARQPENLFYYPDEINIRANWDHVVPWDPQTFSVYDFVTRMRTKPEGGGRR</sequence>
<keyword evidence="1" id="KW-0732">Signal</keyword>
<accession>A0A0E9LS44</accession>
<dbReference type="STRING" id="1236989.JCM15548_9"/>
<dbReference type="GO" id="GO:0030246">
    <property type="term" value="F:carbohydrate binding"/>
    <property type="evidence" value="ECO:0007669"/>
    <property type="project" value="InterPro"/>
</dbReference>
<dbReference type="SUPFAM" id="SSF89260">
    <property type="entry name" value="Collagen-binding domain"/>
    <property type="match status" value="1"/>
</dbReference>
<keyword evidence="4" id="KW-1185">Reference proteome</keyword>
<name>A0A0E9LS44_9BACT</name>
<dbReference type="RefSeq" id="WP_227625256.1">
    <property type="nucleotide sequence ID" value="NZ_BAZW01000001.1"/>
</dbReference>
<evidence type="ECO:0000313" key="4">
    <source>
        <dbReference type="Proteomes" id="UP000032900"/>
    </source>
</evidence>
<dbReference type="Pfam" id="PF13205">
    <property type="entry name" value="Big_5"/>
    <property type="match status" value="1"/>
</dbReference>
<dbReference type="InterPro" id="IPR013784">
    <property type="entry name" value="Carb-bd-like_fold"/>
</dbReference>
<proteinExistence type="predicted"/>
<reference evidence="3 4" key="1">
    <citation type="journal article" date="2015" name="Microbes Environ.">
        <title>Distribution and evolution of nitrogen fixation genes in the phylum bacteroidetes.</title>
        <authorList>
            <person name="Inoue J."/>
            <person name="Oshima K."/>
            <person name="Suda W."/>
            <person name="Sakamoto M."/>
            <person name="Iino T."/>
            <person name="Noda S."/>
            <person name="Hongoh Y."/>
            <person name="Hattori M."/>
            <person name="Ohkuma M."/>
        </authorList>
    </citation>
    <scope>NUCLEOTIDE SEQUENCE [LARGE SCALE GENOMIC DNA]</scope>
    <source>
        <strain evidence="3">JCM 15548</strain>
    </source>
</reference>
<dbReference type="EMBL" id="BAZW01000001">
    <property type="protein sequence ID" value="GAO27961.1"/>
    <property type="molecule type" value="Genomic_DNA"/>
</dbReference>
<feature type="domain" description="SbsA Ig-like" evidence="2">
    <location>
        <begin position="48"/>
        <end position="147"/>
    </location>
</feature>